<protein>
    <submittedName>
        <fullName evidence="3">Uncharacterized protein</fullName>
    </submittedName>
</protein>
<gene>
    <name evidence="3" type="ORF">ACHAXA_007226</name>
</gene>
<keyword evidence="2" id="KW-1133">Transmembrane helix</keyword>
<feature type="transmembrane region" description="Helical" evidence="2">
    <location>
        <begin position="43"/>
        <end position="64"/>
    </location>
</feature>
<dbReference type="AlphaFoldDB" id="A0ABD3RMV9"/>
<feature type="transmembrane region" description="Helical" evidence="2">
    <location>
        <begin position="233"/>
        <end position="253"/>
    </location>
</feature>
<keyword evidence="4" id="KW-1185">Reference proteome</keyword>
<feature type="transmembrane region" description="Helical" evidence="2">
    <location>
        <begin position="259"/>
        <end position="276"/>
    </location>
</feature>
<proteinExistence type="predicted"/>
<evidence type="ECO:0000256" key="2">
    <source>
        <dbReference type="SAM" id="Phobius"/>
    </source>
</evidence>
<sequence length="332" mass="36566">MNPLFHLVTMDYPYALESACLAMSIQGSLSVRNGPNRKNTMNWFHAFVRSTLTAYAGATFANVFMGRPTSMLSNDVFFGSCILGYALINCLPFDAGYRLFNDTFPGMLFVSTLSQVFRAGGICGFSDAAHDAFESMPSSYYPIPLFGPILLPTILGNVGGFLWHGFDGYLGDGMPWLFQQGISCSTFYHLYAHDESGILGTTLRAALRPMAMRIMHVVGTKDYDDDIDDSRVAFARFVIGTFMVMMSILHMPHFLGPNFSPFVSLYCMIVDILGGFKMNGRRRRRGRGMISGRGERGTNVNVGRAVHPPNGGGGGGGVGDKMRRKEKKEKNQ</sequence>
<evidence type="ECO:0000313" key="3">
    <source>
        <dbReference type="EMBL" id="KAL3811946.1"/>
    </source>
</evidence>
<comment type="caution">
    <text evidence="3">The sequence shown here is derived from an EMBL/GenBank/DDBJ whole genome shotgun (WGS) entry which is preliminary data.</text>
</comment>
<feature type="region of interest" description="Disordered" evidence="1">
    <location>
        <begin position="286"/>
        <end position="332"/>
    </location>
</feature>
<organism evidence="3 4">
    <name type="scientific">Cyclostephanos tholiformis</name>
    <dbReference type="NCBI Taxonomy" id="382380"/>
    <lineage>
        <taxon>Eukaryota</taxon>
        <taxon>Sar</taxon>
        <taxon>Stramenopiles</taxon>
        <taxon>Ochrophyta</taxon>
        <taxon>Bacillariophyta</taxon>
        <taxon>Coscinodiscophyceae</taxon>
        <taxon>Thalassiosirophycidae</taxon>
        <taxon>Stephanodiscales</taxon>
        <taxon>Stephanodiscaceae</taxon>
        <taxon>Cyclostephanos</taxon>
    </lineage>
</organism>
<name>A0ABD3RMV9_9STRA</name>
<accession>A0ABD3RMV9</accession>
<feature type="compositionally biased region" description="Basic and acidic residues" evidence="1">
    <location>
        <begin position="320"/>
        <end position="332"/>
    </location>
</feature>
<keyword evidence="2" id="KW-0812">Transmembrane</keyword>
<reference evidence="3 4" key="1">
    <citation type="submission" date="2024-10" db="EMBL/GenBank/DDBJ databases">
        <title>Updated reference genomes for cyclostephanoid diatoms.</title>
        <authorList>
            <person name="Roberts W.R."/>
            <person name="Alverson A.J."/>
        </authorList>
    </citation>
    <scope>NUCLEOTIDE SEQUENCE [LARGE SCALE GENOMIC DNA]</scope>
    <source>
        <strain evidence="3 4">AJA228-03</strain>
    </source>
</reference>
<dbReference type="Proteomes" id="UP001530377">
    <property type="component" value="Unassembled WGS sequence"/>
</dbReference>
<feature type="transmembrane region" description="Helical" evidence="2">
    <location>
        <begin position="76"/>
        <end position="97"/>
    </location>
</feature>
<feature type="compositionally biased region" description="Gly residues" evidence="1">
    <location>
        <begin position="310"/>
        <end position="319"/>
    </location>
</feature>
<evidence type="ECO:0000256" key="1">
    <source>
        <dbReference type="SAM" id="MobiDB-lite"/>
    </source>
</evidence>
<keyword evidence="2" id="KW-0472">Membrane</keyword>
<evidence type="ECO:0000313" key="4">
    <source>
        <dbReference type="Proteomes" id="UP001530377"/>
    </source>
</evidence>
<dbReference type="EMBL" id="JALLPB020000225">
    <property type="protein sequence ID" value="KAL3811946.1"/>
    <property type="molecule type" value="Genomic_DNA"/>
</dbReference>